<gene>
    <name evidence="1" type="ORF">H5410_056427</name>
</gene>
<comment type="caution">
    <text evidence="1">The sequence shown here is derived from an EMBL/GenBank/DDBJ whole genome shotgun (WGS) entry which is preliminary data.</text>
</comment>
<accession>A0A9J5WLP2</accession>
<proteinExistence type="predicted"/>
<dbReference type="Proteomes" id="UP000824120">
    <property type="component" value="Chromosome 11"/>
</dbReference>
<evidence type="ECO:0000313" key="2">
    <source>
        <dbReference type="Proteomes" id="UP000824120"/>
    </source>
</evidence>
<dbReference type="AlphaFoldDB" id="A0A9J5WLP2"/>
<evidence type="ECO:0000313" key="1">
    <source>
        <dbReference type="EMBL" id="KAG5576293.1"/>
    </source>
</evidence>
<name>A0A9J5WLP2_SOLCO</name>
<reference evidence="1 2" key="1">
    <citation type="submission" date="2020-09" db="EMBL/GenBank/DDBJ databases">
        <title>De no assembly of potato wild relative species, Solanum commersonii.</title>
        <authorList>
            <person name="Cho K."/>
        </authorList>
    </citation>
    <scope>NUCLEOTIDE SEQUENCE [LARGE SCALE GENOMIC DNA]</scope>
    <source>
        <strain evidence="1">LZ3.2</strain>
        <tissue evidence="1">Leaf</tissue>
    </source>
</reference>
<sequence>MDCSTRKLAKWGDYQLRVSFNLENGPVFPLGPTGSIVKVFYQLRGLFHLENALVCLSGPTDYIAKVLIDVHKNFWKNHIRNMDHQKIH</sequence>
<keyword evidence="2" id="KW-1185">Reference proteome</keyword>
<organism evidence="1 2">
    <name type="scientific">Solanum commersonii</name>
    <name type="common">Commerson's wild potato</name>
    <name type="synonym">Commerson's nightshade</name>
    <dbReference type="NCBI Taxonomy" id="4109"/>
    <lineage>
        <taxon>Eukaryota</taxon>
        <taxon>Viridiplantae</taxon>
        <taxon>Streptophyta</taxon>
        <taxon>Embryophyta</taxon>
        <taxon>Tracheophyta</taxon>
        <taxon>Spermatophyta</taxon>
        <taxon>Magnoliopsida</taxon>
        <taxon>eudicotyledons</taxon>
        <taxon>Gunneridae</taxon>
        <taxon>Pentapetalae</taxon>
        <taxon>asterids</taxon>
        <taxon>lamiids</taxon>
        <taxon>Solanales</taxon>
        <taxon>Solanaceae</taxon>
        <taxon>Solanoideae</taxon>
        <taxon>Solaneae</taxon>
        <taxon>Solanum</taxon>
    </lineage>
</organism>
<protein>
    <submittedName>
        <fullName evidence="1">Uncharacterized protein</fullName>
    </submittedName>
</protein>
<dbReference type="EMBL" id="JACXVP010000011">
    <property type="protein sequence ID" value="KAG5576293.1"/>
    <property type="molecule type" value="Genomic_DNA"/>
</dbReference>